<comment type="caution">
    <text evidence="2">The sequence shown here is derived from an EMBL/GenBank/DDBJ whole genome shotgun (WGS) entry which is preliminary data.</text>
</comment>
<proteinExistence type="predicted"/>
<organism evidence="2 3">
    <name type="scientific">Eumeta variegata</name>
    <name type="common">Bagworm moth</name>
    <name type="synonym">Eumeta japonica</name>
    <dbReference type="NCBI Taxonomy" id="151549"/>
    <lineage>
        <taxon>Eukaryota</taxon>
        <taxon>Metazoa</taxon>
        <taxon>Ecdysozoa</taxon>
        <taxon>Arthropoda</taxon>
        <taxon>Hexapoda</taxon>
        <taxon>Insecta</taxon>
        <taxon>Pterygota</taxon>
        <taxon>Neoptera</taxon>
        <taxon>Endopterygota</taxon>
        <taxon>Lepidoptera</taxon>
        <taxon>Glossata</taxon>
        <taxon>Ditrysia</taxon>
        <taxon>Tineoidea</taxon>
        <taxon>Psychidae</taxon>
        <taxon>Oiketicinae</taxon>
        <taxon>Eumeta</taxon>
    </lineage>
</organism>
<protein>
    <recommendedName>
        <fullName evidence="4">Secreted protein</fullName>
    </recommendedName>
</protein>
<accession>A0A4C2A1P3</accession>
<feature type="chain" id="PRO_5020036667" description="Secreted protein" evidence="1">
    <location>
        <begin position="18"/>
        <end position="98"/>
    </location>
</feature>
<evidence type="ECO:0000256" key="1">
    <source>
        <dbReference type="SAM" id="SignalP"/>
    </source>
</evidence>
<feature type="signal peptide" evidence="1">
    <location>
        <begin position="1"/>
        <end position="17"/>
    </location>
</feature>
<keyword evidence="1" id="KW-0732">Signal</keyword>
<sequence>MFLQTILFLIAVAQRSAVRVNVTAVQCSEESAQVFSLGASKCRRRPARSHYYLRPSNGPKEHVGLARAARLFAREEGRTWRLLYQPQRTERQTNDGEL</sequence>
<evidence type="ECO:0008006" key="4">
    <source>
        <dbReference type="Google" id="ProtNLM"/>
    </source>
</evidence>
<keyword evidence="3" id="KW-1185">Reference proteome</keyword>
<evidence type="ECO:0000313" key="3">
    <source>
        <dbReference type="Proteomes" id="UP000299102"/>
    </source>
</evidence>
<evidence type="ECO:0000313" key="2">
    <source>
        <dbReference type="EMBL" id="GBP94160.1"/>
    </source>
</evidence>
<gene>
    <name evidence="2" type="ORF">EVAR_66067_1</name>
</gene>
<name>A0A4C2A1P3_EUMVA</name>
<reference evidence="2 3" key="1">
    <citation type="journal article" date="2019" name="Commun. Biol.">
        <title>The bagworm genome reveals a unique fibroin gene that provides high tensile strength.</title>
        <authorList>
            <person name="Kono N."/>
            <person name="Nakamura H."/>
            <person name="Ohtoshi R."/>
            <person name="Tomita M."/>
            <person name="Numata K."/>
            <person name="Arakawa K."/>
        </authorList>
    </citation>
    <scope>NUCLEOTIDE SEQUENCE [LARGE SCALE GENOMIC DNA]</scope>
</reference>
<dbReference type="Proteomes" id="UP000299102">
    <property type="component" value="Unassembled WGS sequence"/>
</dbReference>
<dbReference type="AlphaFoldDB" id="A0A4C2A1P3"/>
<dbReference type="EMBL" id="BGZK01002470">
    <property type="protein sequence ID" value="GBP94160.1"/>
    <property type="molecule type" value="Genomic_DNA"/>
</dbReference>